<accession>A0A0C2T9V0</accession>
<gene>
    <name evidence="1" type="ORF">M378DRAFT_164529</name>
</gene>
<proteinExistence type="predicted"/>
<name>A0A0C2T9V0_AMAMK</name>
<organism evidence="1 2">
    <name type="scientific">Amanita muscaria (strain Koide BX008)</name>
    <dbReference type="NCBI Taxonomy" id="946122"/>
    <lineage>
        <taxon>Eukaryota</taxon>
        <taxon>Fungi</taxon>
        <taxon>Dikarya</taxon>
        <taxon>Basidiomycota</taxon>
        <taxon>Agaricomycotina</taxon>
        <taxon>Agaricomycetes</taxon>
        <taxon>Agaricomycetidae</taxon>
        <taxon>Agaricales</taxon>
        <taxon>Pluteineae</taxon>
        <taxon>Amanitaceae</taxon>
        <taxon>Amanita</taxon>
    </lineage>
</organism>
<dbReference type="Proteomes" id="UP000054549">
    <property type="component" value="Unassembled WGS sequence"/>
</dbReference>
<dbReference type="HOGENOM" id="CLU_2903726_0_0_1"/>
<dbReference type="InParanoid" id="A0A0C2T9V0"/>
<dbReference type="EMBL" id="KN818259">
    <property type="protein sequence ID" value="KIL63449.1"/>
    <property type="molecule type" value="Genomic_DNA"/>
</dbReference>
<keyword evidence="2" id="KW-1185">Reference proteome</keyword>
<reference evidence="1 2" key="1">
    <citation type="submission" date="2014-04" db="EMBL/GenBank/DDBJ databases">
        <title>Evolutionary Origins and Diversification of the Mycorrhizal Mutualists.</title>
        <authorList>
            <consortium name="DOE Joint Genome Institute"/>
            <consortium name="Mycorrhizal Genomics Consortium"/>
            <person name="Kohler A."/>
            <person name="Kuo A."/>
            <person name="Nagy L.G."/>
            <person name="Floudas D."/>
            <person name="Copeland A."/>
            <person name="Barry K.W."/>
            <person name="Cichocki N."/>
            <person name="Veneault-Fourrey C."/>
            <person name="LaButti K."/>
            <person name="Lindquist E.A."/>
            <person name="Lipzen A."/>
            <person name="Lundell T."/>
            <person name="Morin E."/>
            <person name="Murat C."/>
            <person name="Riley R."/>
            <person name="Ohm R."/>
            <person name="Sun H."/>
            <person name="Tunlid A."/>
            <person name="Henrissat B."/>
            <person name="Grigoriev I.V."/>
            <person name="Hibbett D.S."/>
            <person name="Martin F."/>
        </authorList>
    </citation>
    <scope>NUCLEOTIDE SEQUENCE [LARGE SCALE GENOMIC DNA]</scope>
    <source>
        <strain evidence="1 2">Koide BX008</strain>
    </source>
</reference>
<dbReference type="AlphaFoldDB" id="A0A0C2T9V0"/>
<evidence type="ECO:0000313" key="2">
    <source>
        <dbReference type="Proteomes" id="UP000054549"/>
    </source>
</evidence>
<sequence length="62" mass="6790">MVVQIHTRDKNDSELGLVKKPAHHVCSDTVAITPIRAFSGTFVQYDHAVDGTTSSRPILTVQ</sequence>
<protein>
    <submittedName>
        <fullName evidence="1">Uncharacterized protein</fullName>
    </submittedName>
</protein>
<evidence type="ECO:0000313" key="1">
    <source>
        <dbReference type="EMBL" id="KIL63449.1"/>
    </source>
</evidence>